<evidence type="ECO:0000313" key="2">
    <source>
        <dbReference type="EMBL" id="PVD33056.1"/>
    </source>
</evidence>
<feature type="region of interest" description="Disordered" evidence="1">
    <location>
        <begin position="1"/>
        <end position="37"/>
    </location>
</feature>
<organism evidence="2 3">
    <name type="scientific">Pomacea canaliculata</name>
    <name type="common">Golden apple snail</name>
    <dbReference type="NCBI Taxonomy" id="400727"/>
    <lineage>
        <taxon>Eukaryota</taxon>
        <taxon>Metazoa</taxon>
        <taxon>Spiralia</taxon>
        <taxon>Lophotrochozoa</taxon>
        <taxon>Mollusca</taxon>
        <taxon>Gastropoda</taxon>
        <taxon>Caenogastropoda</taxon>
        <taxon>Architaenioglossa</taxon>
        <taxon>Ampullarioidea</taxon>
        <taxon>Ampullariidae</taxon>
        <taxon>Pomacea</taxon>
    </lineage>
</organism>
<evidence type="ECO:0000256" key="1">
    <source>
        <dbReference type="SAM" id="MobiDB-lite"/>
    </source>
</evidence>
<accession>A0A2T7PI00</accession>
<reference evidence="2 3" key="1">
    <citation type="submission" date="2018-04" db="EMBL/GenBank/DDBJ databases">
        <title>The genome of golden apple snail Pomacea canaliculata provides insight into stress tolerance and invasive adaptation.</title>
        <authorList>
            <person name="Liu C."/>
            <person name="Liu B."/>
            <person name="Ren Y."/>
            <person name="Zhang Y."/>
            <person name="Wang H."/>
            <person name="Li S."/>
            <person name="Jiang F."/>
            <person name="Yin L."/>
            <person name="Zhang G."/>
            <person name="Qian W."/>
            <person name="Fan W."/>
        </authorList>
    </citation>
    <scope>NUCLEOTIDE SEQUENCE [LARGE SCALE GENOMIC DNA]</scope>
    <source>
        <strain evidence="2">SZHN2017</strain>
        <tissue evidence="2">Muscle</tissue>
    </source>
</reference>
<dbReference type="EMBL" id="PZQS01000004">
    <property type="protein sequence ID" value="PVD33056.1"/>
    <property type="molecule type" value="Genomic_DNA"/>
</dbReference>
<dbReference type="AlphaFoldDB" id="A0A2T7PI00"/>
<protein>
    <recommendedName>
        <fullName evidence="4">K Homology domain-containing protein</fullName>
    </recommendedName>
</protein>
<proteinExistence type="predicted"/>
<dbReference type="Proteomes" id="UP000245119">
    <property type="component" value="Linkage Group LG4"/>
</dbReference>
<name>A0A2T7PI00_POMCA</name>
<feature type="compositionally biased region" description="Low complexity" evidence="1">
    <location>
        <begin position="1"/>
        <end position="16"/>
    </location>
</feature>
<evidence type="ECO:0008006" key="4">
    <source>
        <dbReference type="Google" id="ProtNLM"/>
    </source>
</evidence>
<evidence type="ECO:0000313" key="3">
    <source>
        <dbReference type="Proteomes" id="UP000245119"/>
    </source>
</evidence>
<dbReference type="OrthoDB" id="6052143at2759"/>
<sequence>MADLGPSPLSSTPLRRTSSKSRRRGRRASVQEAKHREEKKEVADYHYFLSDHVCGPVRDANTLLSIQQETGAEVRLADIPSSVQDTTCFLIRGSRAEIEAAVQTMCKKTGLQSRCQAPCLRWCGGCGTGGMEGWQGDGNPTCWESCGAGGNGVWLGRCPTTGRPCPGYGDVQLLGAAPELGKWRLVTGQPYILAGGYRLRSGQLCTDLEARDSGIQTQGVTRRVTGRLYTG</sequence>
<gene>
    <name evidence="2" type="ORF">C0Q70_08504</name>
</gene>
<keyword evidence="3" id="KW-1185">Reference proteome</keyword>
<feature type="compositionally biased region" description="Basic residues" evidence="1">
    <location>
        <begin position="17"/>
        <end position="27"/>
    </location>
</feature>
<comment type="caution">
    <text evidence="2">The sequence shown here is derived from an EMBL/GenBank/DDBJ whole genome shotgun (WGS) entry which is preliminary data.</text>
</comment>